<dbReference type="EMBL" id="UGHD01000002">
    <property type="protein sequence ID" value="STO55831.1"/>
    <property type="molecule type" value="Genomic_DNA"/>
</dbReference>
<dbReference type="GO" id="GO:0071973">
    <property type="term" value="P:bacterial-type flagellum-dependent cell motility"/>
    <property type="evidence" value="ECO:0007669"/>
    <property type="project" value="InterPro"/>
</dbReference>
<comment type="subcellular location">
    <subcellularLocation>
        <location evidence="2">Cytoplasm</location>
    </subcellularLocation>
</comment>
<evidence type="ECO:0000256" key="4">
    <source>
        <dbReference type="ARBA" id="ARBA00016507"/>
    </source>
</evidence>
<evidence type="ECO:0000256" key="5">
    <source>
        <dbReference type="ARBA" id="ARBA00022448"/>
    </source>
</evidence>
<keyword evidence="5" id="KW-0813">Transport</keyword>
<proteinExistence type="inferred from homology"/>
<dbReference type="InterPro" id="IPR000563">
    <property type="entry name" value="Flag_FliH"/>
</dbReference>
<dbReference type="GO" id="GO:0003774">
    <property type="term" value="F:cytoskeletal motor activity"/>
    <property type="evidence" value="ECO:0007669"/>
    <property type="project" value="InterPro"/>
</dbReference>
<protein>
    <recommendedName>
        <fullName evidence="4">Flagellar assembly protein FliH</fullName>
    </recommendedName>
</protein>
<dbReference type="GO" id="GO:0005829">
    <property type="term" value="C:cytosol"/>
    <property type="evidence" value="ECO:0007669"/>
    <property type="project" value="TreeGrafter"/>
</dbReference>
<dbReference type="PANTHER" id="PTHR34982">
    <property type="entry name" value="YOP PROTEINS TRANSLOCATION PROTEIN L"/>
    <property type="match status" value="1"/>
</dbReference>
<keyword evidence="9" id="KW-1006">Bacterial flagellum protein export</keyword>
<evidence type="ECO:0000256" key="1">
    <source>
        <dbReference type="ARBA" id="ARBA00003041"/>
    </source>
</evidence>
<dbReference type="NCBIfam" id="NF009925">
    <property type="entry name" value="PRK13386.1"/>
    <property type="match status" value="1"/>
</dbReference>
<dbReference type="PRINTS" id="PR01003">
    <property type="entry name" value="FLGFLIH"/>
</dbReference>
<dbReference type="InterPro" id="IPR051472">
    <property type="entry name" value="T3SS_Stator/FliH"/>
</dbReference>
<dbReference type="Proteomes" id="UP000254512">
    <property type="component" value="Unassembled WGS sequence"/>
</dbReference>
<dbReference type="Pfam" id="PF02108">
    <property type="entry name" value="FliH"/>
    <property type="match status" value="1"/>
</dbReference>
<keyword evidence="7" id="KW-1005">Bacterial flagellum biogenesis</keyword>
<evidence type="ECO:0000256" key="6">
    <source>
        <dbReference type="ARBA" id="ARBA00022490"/>
    </source>
</evidence>
<dbReference type="GO" id="GO:0044781">
    <property type="term" value="P:bacterial-type flagellum organization"/>
    <property type="evidence" value="ECO:0007669"/>
    <property type="project" value="UniProtKB-KW"/>
</dbReference>
<feature type="domain" description="Flagellar assembly protein FliH/Type III secretion system HrpE" evidence="10">
    <location>
        <begin position="87"/>
        <end position="206"/>
    </location>
</feature>
<dbReference type="GO" id="GO:0009288">
    <property type="term" value="C:bacterial-type flagellum"/>
    <property type="evidence" value="ECO:0007669"/>
    <property type="project" value="InterPro"/>
</dbReference>
<evidence type="ECO:0000256" key="7">
    <source>
        <dbReference type="ARBA" id="ARBA00022795"/>
    </source>
</evidence>
<dbReference type="AlphaFoldDB" id="A0A377HHR6"/>
<dbReference type="SUPFAM" id="SSF160527">
    <property type="entry name" value="V-type ATPase subunit E-like"/>
    <property type="match status" value="1"/>
</dbReference>
<name>A0A377HHR6_GRIHO</name>
<dbReference type="InterPro" id="IPR018035">
    <property type="entry name" value="Flagellar_FliH/T3SS_HrpE"/>
</dbReference>
<gene>
    <name evidence="11" type="ORF">NCTC11645_00133</name>
</gene>
<reference evidence="11 12" key="1">
    <citation type="submission" date="2018-06" db="EMBL/GenBank/DDBJ databases">
        <authorList>
            <consortium name="Pathogen Informatics"/>
            <person name="Doyle S."/>
        </authorList>
    </citation>
    <scope>NUCLEOTIDE SEQUENCE [LARGE SCALE GENOMIC DNA]</scope>
    <source>
        <strain evidence="11 12">NCTC11645</strain>
    </source>
</reference>
<keyword evidence="11" id="KW-0969">Cilium</keyword>
<evidence type="ECO:0000313" key="11">
    <source>
        <dbReference type="EMBL" id="STO55831.1"/>
    </source>
</evidence>
<comment type="similarity">
    <text evidence="3">Belongs to the FliH family.</text>
</comment>
<evidence type="ECO:0000256" key="8">
    <source>
        <dbReference type="ARBA" id="ARBA00022927"/>
    </source>
</evidence>
<keyword evidence="11" id="KW-0282">Flagellum</keyword>
<accession>A0A377HHR6</accession>
<comment type="function">
    <text evidence="1">Needed for flagellar regrowth and assembly.</text>
</comment>
<evidence type="ECO:0000256" key="2">
    <source>
        <dbReference type="ARBA" id="ARBA00004496"/>
    </source>
</evidence>
<keyword evidence="6" id="KW-0963">Cytoplasm</keyword>
<dbReference type="RefSeq" id="WP_005501587.1">
    <property type="nucleotide sequence ID" value="NZ_CABMOB010000001.1"/>
</dbReference>
<keyword evidence="8" id="KW-0653">Protein transport</keyword>
<organism evidence="11 12">
    <name type="scientific">Grimontia hollisae</name>
    <name type="common">Vibrio hollisae</name>
    <dbReference type="NCBI Taxonomy" id="673"/>
    <lineage>
        <taxon>Bacteria</taxon>
        <taxon>Pseudomonadati</taxon>
        <taxon>Pseudomonadota</taxon>
        <taxon>Gammaproteobacteria</taxon>
        <taxon>Vibrionales</taxon>
        <taxon>Vibrionaceae</taxon>
        <taxon>Grimontia</taxon>
    </lineage>
</organism>
<evidence type="ECO:0000259" key="10">
    <source>
        <dbReference type="Pfam" id="PF02108"/>
    </source>
</evidence>
<evidence type="ECO:0000256" key="9">
    <source>
        <dbReference type="ARBA" id="ARBA00023225"/>
    </source>
</evidence>
<dbReference type="GO" id="GO:0015031">
    <property type="term" value="P:protein transport"/>
    <property type="evidence" value="ECO:0007669"/>
    <property type="project" value="UniProtKB-KW"/>
</dbReference>
<keyword evidence="11" id="KW-0966">Cell projection</keyword>
<evidence type="ECO:0000256" key="3">
    <source>
        <dbReference type="ARBA" id="ARBA00006602"/>
    </source>
</evidence>
<evidence type="ECO:0000313" key="12">
    <source>
        <dbReference type="Proteomes" id="UP000254512"/>
    </source>
</evidence>
<sequence>MHPTPGQYRNYHFPSLLSAEDDVYGNESGSYQDEFQRGFDDGHQKGFDQGYQEGMNQGVETGRQEGLQQGIQQGMEQVKEQMHSSVTAVDQLMKQTETLFHQYVRDQSEMICDLVEKVACQVIRTELTLQPSHMIRLINEALAEIPEQQKNVTVYLNPQDCQRLIELMPDAVASWTLKQDESLATGSCRVVSDDAEAIADIDERLEVCMDSVRESVMGDA</sequence>
<dbReference type="STRING" id="673.AL542_08945"/>
<dbReference type="PANTHER" id="PTHR34982:SF1">
    <property type="entry name" value="FLAGELLAR ASSEMBLY PROTEIN FLIH"/>
    <property type="match status" value="1"/>
</dbReference>